<dbReference type="AlphaFoldDB" id="A0A0A9DVG4"/>
<proteinExistence type="predicted"/>
<reference evidence="1" key="1">
    <citation type="submission" date="2014-09" db="EMBL/GenBank/DDBJ databases">
        <authorList>
            <person name="Magalhaes I.L.F."/>
            <person name="Oliveira U."/>
            <person name="Santos F.R."/>
            <person name="Vidigal T.H.D.A."/>
            <person name="Brescovit A.D."/>
            <person name="Santos A.J."/>
        </authorList>
    </citation>
    <scope>NUCLEOTIDE SEQUENCE</scope>
    <source>
        <tissue evidence="1">Shoot tissue taken approximately 20 cm above the soil surface</tissue>
    </source>
</reference>
<dbReference type="EMBL" id="GBRH01207222">
    <property type="protein sequence ID" value="JAD90673.1"/>
    <property type="molecule type" value="Transcribed_RNA"/>
</dbReference>
<evidence type="ECO:0000313" key="1">
    <source>
        <dbReference type="EMBL" id="JAD90673.1"/>
    </source>
</evidence>
<reference evidence="1" key="2">
    <citation type="journal article" date="2015" name="Data Brief">
        <title>Shoot transcriptome of the giant reed, Arundo donax.</title>
        <authorList>
            <person name="Barrero R.A."/>
            <person name="Guerrero F.D."/>
            <person name="Moolhuijzen P."/>
            <person name="Goolsby J.A."/>
            <person name="Tidwell J."/>
            <person name="Bellgard S.E."/>
            <person name="Bellgard M.I."/>
        </authorList>
    </citation>
    <scope>NUCLEOTIDE SEQUENCE</scope>
    <source>
        <tissue evidence="1">Shoot tissue taken approximately 20 cm above the soil surface</tissue>
    </source>
</reference>
<protein>
    <submittedName>
        <fullName evidence="1">Uncharacterized protein</fullName>
    </submittedName>
</protein>
<sequence>MSSKMFATDGYFLKYLTRFLRDPSIGSWHQNPRLNCHLENWRTAIK</sequence>
<name>A0A0A9DVG4_ARUDO</name>
<organism evidence="1">
    <name type="scientific">Arundo donax</name>
    <name type="common">Giant reed</name>
    <name type="synonym">Donax arundinaceus</name>
    <dbReference type="NCBI Taxonomy" id="35708"/>
    <lineage>
        <taxon>Eukaryota</taxon>
        <taxon>Viridiplantae</taxon>
        <taxon>Streptophyta</taxon>
        <taxon>Embryophyta</taxon>
        <taxon>Tracheophyta</taxon>
        <taxon>Spermatophyta</taxon>
        <taxon>Magnoliopsida</taxon>
        <taxon>Liliopsida</taxon>
        <taxon>Poales</taxon>
        <taxon>Poaceae</taxon>
        <taxon>PACMAD clade</taxon>
        <taxon>Arundinoideae</taxon>
        <taxon>Arundineae</taxon>
        <taxon>Arundo</taxon>
    </lineage>
</organism>
<accession>A0A0A9DVG4</accession>